<evidence type="ECO:0008006" key="6">
    <source>
        <dbReference type="Google" id="ProtNLM"/>
    </source>
</evidence>
<organism evidence="3 4">
    <name type="scientific">Actinoplanes lobatus</name>
    <dbReference type="NCBI Taxonomy" id="113568"/>
    <lineage>
        <taxon>Bacteria</taxon>
        <taxon>Bacillati</taxon>
        <taxon>Actinomycetota</taxon>
        <taxon>Actinomycetes</taxon>
        <taxon>Micromonosporales</taxon>
        <taxon>Micromonosporaceae</taxon>
        <taxon>Actinoplanes</taxon>
    </lineage>
</organism>
<proteinExistence type="predicted"/>
<gene>
    <name evidence="2" type="ORF">Alo02nite_20260</name>
    <name evidence="3" type="ORF">BJ964_004144</name>
</gene>
<evidence type="ECO:0000256" key="1">
    <source>
        <dbReference type="SAM" id="SignalP"/>
    </source>
</evidence>
<dbReference type="EMBL" id="JACHNC010000001">
    <property type="protein sequence ID" value="MBB4749983.1"/>
    <property type="molecule type" value="Genomic_DNA"/>
</dbReference>
<feature type="chain" id="PRO_5031030033" description="Peptidase inhibitor family I36" evidence="1">
    <location>
        <begin position="35"/>
        <end position="140"/>
    </location>
</feature>
<comment type="caution">
    <text evidence="3">The sequence shown here is derived from an EMBL/GenBank/DDBJ whole genome shotgun (WGS) entry which is preliminary data.</text>
</comment>
<feature type="signal peptide" evidence="1">
    <location>
        <begin position="1"/>
        <end position="34"/>
    </location>
</feature>
<reference evidence="3 4" key="1">
    <citation type="submission" date="2020-08" db="EMBL/GenBank/DDBJ databases">
        <title>Sequencing the genomes of 1000 actinobacteria strains.</title>
        <authorList>
            <person name="Klenk H.-P."/>
        </authorList>
    </citation>
    <scope>NUCLEOTIDE SEQUENCE [LARGE SCALE GENOMIC DNA]</scope>
    <source>
        <strain evidence="3 4">DSM 43150</strain>
    </source>
</reference>
<reference evidence="2 5" key="2">
    <citation type="submission" date="2021-01" db="EMBL/GenBank/DDBJ databases">
        <title>Whole genome shotgun sequence of Actinoplanes lobatus NBRC 12513.</title>
        <authorList>
            <person name="Komaki H."/>
            <person name="Tamura T."/>
        </authorList>
    </citation>
    <scope>NUCLEOTIDE SEQUENCE [LARGE SCALE GENOMIC DNA]</scope>
    <source>
        <strain evidence="2 5">NBRC 12513</strain>
    </source>
</reference>
<dbReference type="AlphaFoldDB" id="A0A7W7HG85"/>
<evidence type="ECO:0000313" key="2">
    <source>
        <dbReference type="EMBL" id="GIE39128.1"/>
    </source>
</evidence>
<evidence type="ECO:0000313" key="5">
    <source>
        <dbReference type="Proteomes" id="UP000631312"/>
    </source>
</evidence>
<dbReference type="RefSeq" id="WP_188122220.1">
    <property type="nucleotide sequence ID" value="NZ_BOMP01000031.1"/>
</dbReference>
<keyword evidence="5" id="KW-1185">Reference proteome</keyword>
<protein>
    <recommendedName>
        <fullName evidence="6">Peptidase inhibitor family I36</fullName>
    </recommendedName>
</protein>
<evidence type="ECO:0000313" key="4">
    <source>
        <dbReference type="Proteomes" id="UP000590511"/>
    </source>
</evidence>
<sequence length="140" mass="14798">MSQTSSTARLVRAVAVTGLASSAALFATSTPASANTNFNGTCESSESCIWQGDIWETAGWDYEGTDTDLRNNYYPRTGAVVNDNSRGLTTMGTSCTAVWGNNPGTIANSTKVVRITPGSPGRSLIGTTYDRVMSTHTWAC</sequence>
<name>A0A7W7HG85_9ACTN</name>
<dbReference type="Proteomes" id="UP000631312">
    <property type="component" value="Unassembled WGS sequence"/>
</dbReference>
<evidence type="ECO:0000313" key="3">
    <source>
        <dbReference type="EMBL" id="MBB4749983.1"/>
    </source>
</evidence>
<dbReference type="Proteomes" id="UP000590511">
    <property type="component" value="Unassembled WGS sequence"/>
</dbReference>
<keyword evidence="1" id="KW-0732">Signal</keyword>
<dbReference type="EMBL" id="BOMP01000031">
    <property type="protein sequence ID" value="GIE39128.1"/>
    <property type="molecule type" value="Genomic_DNA"/>
</dbReference>
<accession>A0A7W7HG85</accession>